<evidence type="ECO:0000256" key="1">
    <source>
        <dbReference type="SAM" id="MobiDB-lite"/>
    </source>
</evidence>
<organism evidence="2 3">
    <name type="scientific">Temnothorax longispinosus</name>
    <dbReference type="NCBI Taxonomy" id="300112"/>
    <lineage>
        <taxon>Eukaryota</taxon>
        <taxon>Metazoa</taxon>
        <taxon>Ecdysozoa</taxon>
        <taxon>Arthropoda</taxon>
        <taxon>Hexapoda</taxon>
        <taxon>Insecta</taxon>
        <taxon>Pterygota</taxon>
        <taxon>Neoptera</taxon>
        <taxon>Endopterygota</taxon>
        <taxon>Hymenoptera</taxon>
        <taxon>Apocrita</taxon>
        <taxon>Aculeata</taxon>
        <taxon>Formicoidea</taxon>
        <taxon>Formicidae</taxon>
        <taxon>Myrmicinae</taxon>
        <taxon>Temnothorax</taxon>
    </lineage>
</organism>
<feature type="compositionally biased region" description="Basic and acidic residues" evidence="1">
    <location>
        <begin position="16"/>
        <end position="34"/>
    </location>
</feature>
<name>A0A4S2KI32_9HYME</name>
<feature type="region of interest" description="Disordered" evidence="1">
    <location>
        <begin position="1"/>
        <end position="68"/>
    </location>
</feature>
<sequence length="130" mass="14811">MSDANIKITEGTVLHKPRESESFDSVHHRAEFRGGKINSAHHKVETAAEDISGGRKKARDEANKQESGELDCWDNLWCRTRSWPNGEPRGQGRAEERVSEFVGHYIGRPRANLLRTWEKIMADEEGKVEN</sequence>
<dbReference type="AlphaFoldDB" id="A0A4S2KI32"/>
<feature type="compositionally biased region" description="Basic and acidic residues" evidence="1">
    <location>
        <begin position="58"/>
        <end position="67"/>
    </location>
</feature>
<dbReference type="EMBL" id="QBLH01002215">
    <property type="protein sequence ID" value="TGZ49152.1"/>
    <property type="molecule type" value="Genomic_DNA"/>
</dbReference>
<comment type="caution">
    <text evidence="2">The sequence shown here is derived from an EMBL/GenBank/DDBJ whole genome shotgun (WGS) entry which is preliminary data.</text>
</comment>
<dbReference type="Proteomes" id="UP000310200">
    <property type="component" value="Unassembled WGS sequence"/>
</dbReference>
<reference evidence="2 3" key="1">
    <citation type="journal article" date="2019" name="Philos. Trans. R. Soc. Lond., B, Biol. Sci.">
        <title>Ant behaviour and brain gene expression of defending hosts depend on the ecological success of the intruding social parasite.</title>
        <authorList>
            <person name="Kaur R."/>
            <person name="Stoldt M."/>
            <person name="Jongepier E."/>
            <person name="Feldmeyer B."/>
            <person name="Menzel F."/>
            <person name="Bornberg-Bauer E."/>
            <person name="Foitzik S."/>
        </authorList>
    </citation>
    <scope>NUCLEOTIDE SEQUENCE [LARGE SCALE GENOMIC DNA]</scope>
    <source>
        <tissue evidence="2">Whole body</tissue>
    </source>
</reference>
<accession>A0A4S2KI32</accession>
<evidence type="ECO:0000313" key="2">
    <source>
        <dbReference type="EMBL" id="TGZ49152.1"/>
    </source>
</evidence>
<proteinExistence type="predicted"/>
<keyword evidence="3" id="KW-1185">Reference proteome</keyword>
<gene>
    <name evidence="2" type="ORF">DBV15_09519</name>
</gene>
<protein>
    <submittedName>
        <fullName evidence="2">Uncharacterized protein</fullName>
    </submittedName>
</protein>
<evidence type="ECO:0000313" key="3">
    <source>
        <dbReference type="Proteomes" id="UP000310200"/>
    </source>
</evidence>